<dbReference type="AlphaFoldDB" id="A0AA40LQK8"/>
<dbReference type="Proteomes" id="UP001177744">
    <property type="component" value="Unassembled WGS sequence"/>
</dbReference>
<protein>
    <submittedName>
        <fullName evidence="2">Uncharacterized protein</fullName>
    </submittedName>
</protein>
<evidence type="ECO:0000256" key="1">
    <source>
        <dbReference type="SAM" id="MobiDB-lite"/>
    </source>
</evidence>
<comment type="caution">
    <text evidence="2">The sequence shown here is derived from an EMBL/GenBank/DDBJ whole genome shotgun (WGS) entry which is preliminary data.</text>
</comment>
<feature type="compositionally biased region" description="Basic and acidic residues" evidence="1">
    <location>
        <begin position="216"/>
        <end position="225"/>
    </location>
</feature>
<feature type="region of interest" description="Disordered" evidence="1">
    <location>
        <begin position="177"/>
        <end position="203"/>
    </location>
</feature>
<feature type="compositionally biased region" description="Low complexity" evidence="1">
    <location>
        <begin position="182"/>
        <end position="193"/>
    </location>
</feature>
<reference evidence="2" key="1">
    <citation type="submission" date="2023-06" db="EMBL/GenBank/DDBJ databases">
        <title>Reference genome for the Northern bat (Eptesicus nilssonii), a most northern bat species.</title>
        <authorList>
            <person name="Laine V.N."/>
            <person name="Pulliainen A.T."/>
            <person name="Lilley T.M."/>
        </authorList>
    </citation>
    <scope>NUCLEOTIDE SEQUENCE</scope>
    <source>
        <strain evidence="2">BLF_Eptnil</strain>
        <tissue evidence="2">Kidney</tissue>
    </source>
</reference>
<evidence type="ECO:0000313" key="2">
    <source>
        <dbReference type="EMBL" id="KAK1342000.1"/>
    </source>
</evidence>
<name>A0AA40LQK8_CNENI</name>
<organism evidence="2 3">
    <name type="scientific">Cnephaeus nilssonii</name>
    <name type="common">Northern bat</name>
    <name type="synonym">Eptesicus nilssonii</name>
    <dbReference type="NCBI Taxonomy" id="3371016"/>
    <lineage>
        <taxon>Eukaryota</taxon>
        <taxon>Metazoa</taxon>
        <taxon>Chordata</taxon>
        <taxon>Craniata</taxon>
        <taxon>Vertebrata</taxon>
        <taxon>Euteleostomi</taxon>
        <taxon>Mammalia</taxon>
        <taxon>Eutheria</taxon>
        <taxon>Laurasiatheria</taxon>
        <taxon>Chiroptera</taxon>
        <taxon>Yangochiroptera</taxon>
        <taxon>Vespertilionidae</taxon>
        <taxon>Cnephaeus</taxon>
    </lineage>
</organism>
<keyword evidence="3" id="KW-1185">Reference proteome</keyword>
<feature type="region of interest" description="Disordered" evidence="1">
    <location>
        <begin position="76"/>
        <end position="114"/>
    </location>
</feature>
<gene>
    <name evidence="2" type="ORF">QTO34_016753</name>
</gene>
<evidence type="ECO:0000313" key="3">
    <source>
        <dbReference type="Proteomes" id="UP001177744"/>
    </source>
</evidence>
<dbReference type="EMBL" id="JAULJE010000006">
    <property type="protein sequence ID" value="KAK1342000.1"/>
    <property type="molecule type" value="Genomic_DNA"/>
</dbReference>
<feature type="compositionally biased region" description="Polar residues" evidence="1">
    <location>
        <begin position="78"/>
        <end position="101"/>
    </location>
</feature>
<feature type="region of interest" description="Disordered" evidence="1">
    <location>
        <begin position="216"/>
        <end position="235"/>
    </location>
</feature>
<sequence length="294" mass="31404">MTNAMYQLLRPKGNRTLCGNYQPQTKLQQLPFPCCNPPPPLGPTSSMRSSRDTGTNLLCTVWSHRIPRPHLVERPLAPTSTTLNTGEKGIGTSQAQMSSQERNGDQPGCSPGEGRAAHPVVLGTNGCTCACTCDPGERQAAHPTVPGTSACGCCPGEGKAARPMVLCACGRGLGKAAHPRSPEAAAGPGKAGPVHGTPHKLNNIKTNKRNRRRMNKEVTKQRLLEQRPGPAGSSFHCQLQQLQGLSPGPHSRYGFVWMDREAQATAYGRDATQLRQEVLAAVDTAGRGWHHSDS</sequence>
<accession>A0AA40LQK8</accession>
<proteinExistence type="predicted"/>